<dbReference type="Gene3D" id="3.40.50.2300">
    <property type="match status" value="1"/>
</dbReference>
<keyword evidence="2" id="KW-1185">Reference proteome</keyword>
<dbReference type="SUPFAM" id="SSF52172">
    <property type="entry name" value="CheY-like"/>
    <property type="match status" value="1"/>
</dbReference>
<accession>A0ABT4AIS2</accession>
<evidence type="ECO:0000313" key="1">
    <source>
        <dbReference type="EMBL" id="MCY1081602.1"/>
    </source>
</evidence>
<name>A0ABT4AIS2_9BACT</name>
<gene>
    <name evidence="1" type="ORF">OV287_44840</name>
</gene>
<comment type="caution">
    <text evidence="1">The sequence shown here is derived from an EMBL/GenBank/DDBJ whole genome shotgun (WGS) entry which is preliminary data.</text>
</comment>
<evidence type="ECO:0000313" key="2">
    <source>
        <dbReference type="Proteomes" id="UP001207654"/>
    </source>
</evidence>
<proteinExistence type="predicted"/>
<dbReference type="Proteomes" id="UP001207654">
    <property type="component" value="Unassembled WGS sequence"/>
</dbReference>
<dbReference type="RefSeq" id="WP_267540193.1">
    <property type="nucleotide sequence ID" value="NZ_JAPNKA010000001.1"/>
</dbReference>
<reference evidence="1 2" key="1">
    <citation type="submission" date="2022-11" db="EMBL/GenBank/DDBJ databases">
        <title>Minimal conservation of predation-associated metabolite biosynthetic gene clusters underscores biosynthetic potential of Myxococcota including descriptions for ten novel species: Archangium lansinium sp. nov., Myxococcus landrumus sp. nov., Nannocystis bai.</title>
        <authorList>
            <person name="Ahearne A."/>
            <person name="Stevens C."/>
            <person name="Phillips K."/>
        </authorList>
    </citation>
    <scope>NUCLEOTIDE SEQUENCE [LARGE SCALE GENOMIC DNA]</scope>
    <source>
        <strain evidence="1 2">MIWBW</strain>
    </source>
</reference>
<organism evidence="1 2">
    <name type="scientific">Archangium lansingense</name>
    <dbReference type="NCBI Taxonomy" id="2995310"/>
    <lineage>
        <taxon>Bacteria</taxon>
        <taxon>Pseudomonadati</taxon>
        <taxon>Myxococcota</taxon>
        <taxon>Myxococcia</taxon>
        <taxon>Myxococcales</taxon>
        <taxon>Cystobacterineae</taxon>
        <taxon>Archangiaceae</taxon>
        <taxon>Archangium</taxon>
    </lineage>
</organism>
<sequence>MSEQLSKPDIPPSLSGPSCISRAPHRLKWGAGGVARAWSFPHRRMELPGHERMAGLARSAYPCSIPMRRIVILSPHRPSRELLSRLLSESEPGLSVVAMADADEALESIDEDEPALVVVDARRPDEDQPLMLGLLKRRHPRQPLITLVPGRLRVFDGSEERVCDVRDGSAEGLHLMLSELLRATRNLLAQHLLRVLRPPTGEA</sequence>
<dbReference type="InterPro" id="IPR011006">
    <property type="entry name" value="CheY-like_superfamily"/>
</dbReference>
<evidence type="ECO:0008006" key="3">
    <source>
        <dbReference type="Google" id="ProtNLM"/>
    </source>
</evidence>
<protein>
    <recommendedName>
        <fullName evidence="3">Response regulator</fullName>
    </recommendedName>
</protein>
<dbReference type="EMBL" id="JAPNKA010000001">
    <property type="protein sequence ID" value="MCY1081602.1"/>
    <property type="molecule type" value="Genomic_DNA"/>
</dbReference>